<feature type="compositionally biased region" description="Basic and acidic residues" evidence="6">
    <location>
        <begin position="231"/>
        <end position="240"/>
    </location>
</feature>
<dbReference type="Pfam" id="PF00046">
    <property type="entry name" value="Homeodomain"/>
    <property type="match status" value="1"/>
</dbReference>
<feature type="region of interest" description="Disordered" evidence="6">
    <location>
        <begin position="202"/>
        <end position="272"/>
    </location>
</feature>
<evidence type="ECO:0000256" key="4">
    <source>
        <dbReference type="PROSITE-ProRule" id="PRU00108"/>
    </source>
</evidence>
<evidence type="ECO:0000256" key="2">
    <source>
        <dbReference type="ARBA" id="ARBA00023155"/>
    </source>
</evidence>
<dbReference type="PANTHER" id="PTHR24327:SF41">
    <property type="entry name" value="BRAIN-SPECIFIC HOMEOBOX PROTEIN"/>
    <property type="match status" value="1"/>
</dbReference>
<keyword evidence="3 4" id="KW-0539">Nucleus</keyword>
<dbReference type="GO" id="GO:0000981">
    <property type="term" value="F:DNA-binding transcription factor activity, RNA polymerase II-specific"/>
    <property type="evidence" value="ECO:0007669"/>
    <property type="project" value="TreeGrafter"/>
</dbReference>
<evidence type="ECO:0000259" key="7">
    <source>
        <dbReference type="PROSITE" id="PS50071"/>
    </source>
</evidence>
<dbReference type="InterPro" id="IPR001356">
    <property type="entry name" value="HD"/>
</dbReference>
<dbReference type="PROSITE" id="PS50071">
    <property type="entry name" value="HOMEOBOX_2"/>
    <property type="match status" value="1"/>
</dbReference>
<sequence length="301" mass="32707">MQVAPPSLSRTSSTASISSSDDAGGSSGVNNNNLNLSRRTRKRFTNAQLTMLENLFHQNSHPSREERDVVARLGGMETKSVTIWFQNKRQTERKVAAINSASASATTAVFSFNNSGGGGGGGGGRSHSLPTSTSTSRLSLDSVASRSELPMRPPRTPTRPRDPNAALWDNMPSSPIAPPFSPPMPMPMKATRTLEWACAAARMSDRDRHNKDKDKEHRARSSSRVRRRKQGGRESVKMDWTDEDTDEAITPPSTMAGGDVRWTTTEPGGSVISMEMGEYPKGVQDDDMMKAALTLCGLGRR</sequence>
<dbReference type="STRING" id="39966.A0A369K640"/>
<feature type="compositionally biased region" description="Low complexity" evidence="6">
    <location>
        <begin position="7"/>
        <end position="37"/>
    </location>
</feature>
<dbReference type="GO" id="GO:0005634">
    <property type="term" value="C:nucleus"/>
    <property type="evidence" value="ECO:0007669"/>
    <property type="project" value="UniProtKB-SubCell"/>
</dbReference>
<feature type="compositionally biased region" description="Gly residues" evidence="6">
    <location>
        <begin position="116"/>
        <end position="125"/>
    </location>
</feature>
<comment type="subcellular location">
    <subcellularLocation>
        <location evidence="4 5">Nucleus</location>
    </subcellularLocation>
</comment>
<dbReference type="OrthoDB" id="6159439at2759"/>
<dbReference type="GO" id="GO:0000978">
    <property type="term" value="F:RNA polymerase II cis-regulatory region sequence-specific DNA binding"/>
    <property type="evidence" value="ECO:0007669"/>
    <property type="project" value="TreeGrafter"/>
</dbReference>
<keyword evidence="1 4" id="KW-0238">DNA-binding</keyword>
<feature type="compositionally biased region" description="Basic and acidic residues" evidence="6">
    <location>
        <begin position="203"/>
        <end position="219"/>
    </location>
</feature>
<dbReference type="Gene3D" id="1.10.10.60">
    <property type="entry name" value="Homeodomain-like"/>
    <property type="match status" value="1"/>
</dbReference>
<feature type="region of interest" description="Disordered" evidence="6">
    <location>
        <begin position="1"/>
        <end position="39"/>
    </location>
</feature>
<organism evidence="8 9">
    <name type="scientific">Hypsizygus marmoreus</name>
    <name type="common">White beech mushroom</name>
    <name type="synonym">Agaricus marmoreus</name>
    <dbReference type="NCBI Taxonomy" id="39966"/>
    <lineage>
        <taxon>Eukaryota</taxon>
        <taxon>Fungi</taxon>
        <taxon>Dikarya</taxon>
        <taxon>Basidiomycota</taxon>
        <taxon>Agaricomycotina</taxon>
        <taxon>Agaricomycetes</taxon>
        <taxon>Agaricomycetidae</taxon>
        <taxon>Agaricales</taxon>
        <taxon>Tricholomatineae</taxon>
        <taxon>Lyophyllaceae</taxon>
        <taxon>Hypsizygus</taxon>
    </lineage>
</organism>
<evidence type="ECO:0000256" key="5">
    <source>
        <dbReference type="RuleBase" id="RU000682"/>
    </source>
</evidence>
<gene>
    <name evidence="8" type="primary">Zfhx3</name>
    <name evidence="8" type="ORF">Hypma_016077</name>
</gene>
<evidence type="ECO:0000313" key="8">
    <source>
        <dbReference type="EMBL" id="RDB29032.1"/>
    </source>
</evidence>
<dbReference type="AlphaFoldDB" id="A0A369K640"/>
<feature type="DNA-binding region" description="Homeobox" evidence="4">
    <location>
        <begin position="37"/>
        <end position="96"/>
    </location>
</feature>
<dbReference type="Proteomes" id="UP000076154">
    <property type="component" value="Unassembled WGS sequence"/>
</dbReference>
<dbReference type="InterPro" id="IPR009057">
    <property type="entry name" value="Homeodomain-like_sf"/>
</dbReference>
<feature type="compositionally biased region" description="Basic residues" evidence="6">
    <location>
        <begin position="220"/>
        <end position="230"/>
    </location>
</feature>
<dbReference type="PANTHER" id="PTHR24327">
    <property type="entry name" value="HOMEOBOX PROTEIN"/>
    <property type="match status" value="1"/>
</dbReference>
<dbReference type="InterPro" id="IPR050460">
    <property type="entry name" value="Distal-less_Homeobox_TF"/>
</dbReference>
<dbReference type="EMBL" id="LUEZ02000010">
    <property type="protein sequence ID" value="RDB29032.1"/>
    <property type="molecule type" value="Genomic_DNA"/>
</dbReference>
<protein>
    <submittedName>
        <fullName evidence="8">Zinc finger homeobox protein 3</fullName>
    </submittedName>
</protein>
<name>A0A369K640_HYPMA</name>
<dbReference type="SMART" id="SM00389">
    <property type="entry name" value="HOX"/>
    <property type="match status" value="1"/>
</dbReference>
<feature type="compositionally biased region" description="Low complexity" evidence="6">
    <location>
        <begin position="126"/>
        <end position="142"/>
    </location>
</feature>
<feature type="region of interest" description="Disordered" evidence="6">
    <location>
        <begin position="116"/>
        <end position="176"/>
    </location>
</feature>
<dbReference type="InParanoid" id="A0A369K640"/>
<comment type="caution">
    <text evidence="8">The sequence shown here is derived from an EMBL/GenBank/DDBJ whole genome shotgun (WGS) entry which is preliminary data.</text>
</comment>
<reference evidence="8" key="1">
    <citation type="submission" date="2018-04" db="EMBL/GenBank/DDBJ databases">
        <title>Whole genome sequencing of Hypsizygus marmoreus.</title>
        <authorList>
            <person name="Choi I.-G."/>
            <person name="Min B."/>
            <person name="Kim J.-G."/>
            <person name="Kim S."/>
            <person name="Oh Y.-L."/>
            <person name="Kong W.-S."/>
            <person name="Park H."/>
            <person name="Jeong J."/>
            <person name="Song E.-S."/>
        </authorList>
    </citation>
    <scope>NUCLEOTIDE SEQUENCE [LARGE SCALE GENOMIC DNA]</scope>
    <source>
        <strain evidence="8">51987-8</strain>
    </source>
</reference>
<evidence type="ECO:0000313" key="9">
    <source>
        <dbReference type="Proteomes" id="UP000076154"/>
    </source>
</evidence>
<evidence type="ECO:0000256" key="1">
    <source>
        <dbReference type="ARBA" id="ARBA00023125"/>
    </source>
</evidence>
<feature type="domain" description="Homeobox" evidence="7">
    <location>
        <begin position="35"/>
        <end position="95"/>
    </location>
</feature>
<keyword evidence="2 4" id="KW-0371">Homeobox</keyword>
<dbReference type="SUPFAM" id="SSF46689">
    <property type="entry name" value="Homeodomain-like"/>
    <property type="match status" value="1"/>
</dbReference>
<accession>A0A369K640</accession>
<dbReference type="CDD" id="cd00086">
    <property type="entry name" value="homeodomain"/>
    <property type="match status" value="1"/>
</dbReference>
<evidence type="ECO:0000256" key="6">
    <source>
        <dbReference type="SAM" id="MobiDB-lite"/>
    </source>
</evidence>
<evidence type="ECO:0000256" key="3">
    <source>
        <dbReference type="ARBA" id="ARBA00023242"/>
    </source>
</evidence>
<proteinExistence type="predicted"/>
<keyword evidence="9" id="KW-1185">Reference proteome</keyword>